<feature type="transmembrane region" description="Helical" evidence="8">
    <location>
        <begin position="494"/>
        <end position="517"/>
    </location>
</feature>
<dbReference type="Proteomes" id="UP000503640">
    <property type="component" value="Unassembled WGS sequence"/>
</dbReference>
<evidence type="ECO:0000256" key="7">
    <source>
        <dbReference type="ARBA" id="ARBA00023136"/>
    </source>
</evidence>
<dbReference type="SUPFAM" id="SSF103473">
    <property type="entry name" value="MFS general substrate transporter"/>
    <property type="match status" value="1"/>
</dbReference>
<comment type="subcellular location">
    <subcellularLocation>
        <location evidence="1">Cell membrane</location>
        <topology evidence="1">Multi-pass membrane protein</topology>
    </subcellularLocation>
</comment>
<feature type="transmembrane region" description="Helical" evidence="8">
    <location>
        <begin position="88"/>
        <end position="107"/>
    </location>
</feature>
<dbReference type="PRINTS" id="PR01036">
    <property type="entry name" value="TCRTETB"/>
</dbReference>
<accession>A0A7I9VNW0</accession>
<dbReference type="EMBL" id="BJTG01000006">
    <property type="protein sequence ID" value="GEJ58104.1"/>
    <property type="molecule type" value="Genomic_DNA"/>
</dbReference>
<dbReference type="InterPro" id="IPR020846">
    <property type="entry name" value="MFS_dom"/>
</dbReference>
<evidence type="ECO:0000256" key="2">
    <source>
        <dbReference type="ARBA" id="ARBA00008537"/>
    </source>
</evidence>
<feature type="transmembrane region" description="Helical" evidence="8">
    <location>
        <begin position="282"/>
        <end position="301"/>
    </location>
</feature>
<dbReference type="Gene3D" id="1.20.1250.20">
    <property type="entry name" value="MFS general substrate transporter like domains"/>
    <property type="match status" value="1"/>
</dbReference>
<dbReference type="NCBIfam" id="TIGR00711">
    <property type="entry name" value="efflux_EmrB"/>
    <property type="match status" value="1"/>
</dbReference>
<evidence type="ECO:0000256" key="1">
    <source>
        <dbReference type="ARBA" id="ARBA00004651"/>
    </source>
</evidence>
<evidence type="ECO:0000256" key="5">
    <source>
        <dbReference type="ARBA" id="ARBA00022692"/>
    </source>
</evidence>
<dbReference type="PANTHER" id="PTHR42718">
    <property type="entry name" value="MAJOR FACILITATOR SUPERFAMILY MULTIDRUG TRANSPORTER MFSC"/>
    <property type="match status" value="1"/>
</dbReference>
<keyword evidence="11" id="KW-1185">Reference proteome</keyword>
<feature type="transmembrane region" description="Helical" evidence="8">
    <location>
        <begin position="174"/>
        <end position="191"/>
    </location>
</feature>
<organism evidence="10 11">
    <name type="scientific">Anaeromyxobacter diazotrophicus</name>
    <dbReference type="NCBI Taxonomy" id="2590199"/>
    <lineage>
        <taxon>Bacteria</taxon>
        <taxon>Pseudomonadati</taxon>
        <taxon>Myxococcota</taxon>
        <taxon>Myxococcia</taxon>
        <taxon>Myxococcales</taxon>
        <taxon>Cystobacterineae</taxon>
        <taxon>Anaeromyxobacteraceae</taxon>
        <taxon>Anaeromyxobacter</taxon>
    </lineage>
</organism>
<keyword evidence="7 8" id="KW-0472">Membrane</keyword>
<keyword evidence="5 8" id="KW-0812">Transmembrane</keyword>
<evidence type="ECO:0000256" key="3">
    <source>
        <dbReference type="ARBA" id="ARBA00022448"/>
    </source>
</evidence>
<comment type="similarity">
    <text evidence="2">Belongs to the major facilitator superfamily. EmrB family.</text>
</comment>
<feature type="domain" description="Major facilitator superfamily (MFS) profile" evidence="9">
    <location>
        <begin position="22"/>
        <end position="522"/>
    </location>
</feature>
<dbReference type="GO" id="GO:0022857">
    <property type="term" value="F:transmembrane transporter activity"/>
    <property type="evidence" value="ECO:0007669"/>
    <property type="project" value="InterPro"/>
</dbReference>
<keyword evidence="4" id="KW-1003">Cell membrane</keyword>
<feature type="transmembrane region" description="Helical" evidence="8">
    <location>
        <begin position="346"/>
        <end position="367"/>
    </location>
</feature>
<feature type="transmembrane region" description="Helical" evidence="8">
    <location>
        <begin position="60"/>
        <end position="81"/>
    </location>
</feature>
<dbReference type="GO" id="GO:0005886">
    <property type="term" value="C:plasma membrane"/>
    <property type="evidence" value="ECO:0007669"/>
    <property type="project" value="UniProtKB-SubCell"/>
</dbReference>
<feature type="transmembrane region" description="Helical" evidence="8">
    <location>
        <begin position="321"/>
        <end position="339"/>
    </location>
</feature>
<keyword evidence="3" id="KW-0813">Transport</keyword>
<dbReference type="CDD" id="cd17503">
    <property type="entry name" value="MFS_LmrB_MDR_like"/>
    <property type="match status" value="1"/>
</dbReference>
<dbReference type="PROSITE" id="PS50850">
    <property type="entry name" value="MFS"/>
    <property type="match status" value="1"/>
</dbReference>
<dbReference type="InterPro" id="IPR036259">
    <property type="entry name" value="MFS_trans_sf"/>
</dbReference>
<dbReference type="Pfam" id="PF07690">
    <property type="entry name" value="MFS_1"/>
    <property type="match status" value="1"/>
</dbReference>
<dbReference type="RefSeq" id="WP_176066316.1">
    <property type="nucleotide sequence ID" value="NZ_BJTG01000006.1"/>
</dbReference>
<evidence type="ECO:0000256" key="4">
    <source>
        <dbReference type="ARBA" id="ARBA00022475"/>
    </source>
</evidence>
<proteinExistence type="inferred from homology"/>
<dbReference type="InterPro" id="IPR011701">
    <property type="entry name" value="MFS"/>
</dbReference>
<evidence type="ECO:0000313" key="11">
    <source>
        <dbReference type="Proteomes" id="UP000503640"/>
    </source>
</evidence>
<dbReference type="AlphaFoldDB" id="A0A7I9VNW0"/>
<keyword evidence="6 8" id="KW-1133">Transmembrane helix</keyword>
<protein>
    <submittedName>
        <fullName evidence="10">EmrB/QacA family drug resistance transporter</fullName>
    </submittedName>
</protein>
<evidence type="ECO:0000313" key="10">
    <source>
        <dbReference type="EMBL" id="GEJ58104.1"/>
    </source>
</evidence>
<gene>
    <name evidence="10" type="ORF">AMYX_28450</name>
</gene>
<reference evidence="11" key="1">
    <citation type="journal article" date="2020" name="Appl. Environ. Microbiol.">
        <title>Diazotrophic Anaeromyxobacter Isolates from Soils.</title>
        <authorList>
            <person name="Masuda Y."/>
            <person name="Yamanaka H."/>
            <person name="Xu Z.X."/>
            <person name="Shiratori Y."/>
            <person name="Aono T."/>
            <person name="Amachi S."/>
            <person name="Senoo K."/>
            <person name="Itoh H."/>
        </authorList>
    </citation>
    <scope>NUCLEOTIDE SEQUENCE [LARGE SCALE GENOMIC DNA]</scope>
    <source>
        <strain evidence="11">R267</strain>
    </source>
</reference>
<dbReference type="InterPro" id="IPR004638">
    <property type="entry name" value="EmrB-like"/>
</dbReference>
<comment type="caution">
    <text evidence="10">The sequence shown here is derived from an EMBL/GenBank/DDBJ whole genome shotgun (WGS) entry which is preliminary data.</text>
</comment>
<evidence type="ECO:0000259" key="9">
    <source>
        <dbReference type="PROSITE" id="PS50850"/>
    </source>
</evidence>
<evidence type="ECO:0000256" key="8">
    <source>
        <dbReference type="SAM" id="Phobius"/>
    </source>
</evidence>
<feature type="transmembrane region" description="Helical" evidence="8">
    <location>
        <begin position="243"/>
        <end position="262"/>
    </location>
</feature>
<name>A0A7I9VNW0_9BACT</name>
<sequence>MAAGGGAEQGHGFTGGHNPWVVALTVTLATFMEVLDTAIANVSLPHIAGSLSVSQDESTWVLTSYLVSNAIVLPVSGWFATRFGRKRFYMSCVALFTTSSFLCGVAPSLGALIFFRVLQGVGGGGLGPSEQAILADTFPPRQRGMAFAVYGMAVVLAPAIGPTLGGYITDHFSWRWVFFINVPVGLFSLWASNQVVVDPPRLAALRQRAGPIDYVGLGLIAVGLGSLEYVLDKGQEDDWFASHAIVGFSLAAAVCLVAFVWWEWRQEHPVVDVRLFAQRSFAASNVMMLVLGMTLYGSTVLLPQYLQVWMGYSAQQAGEVLSPGGVAVILLLPLVGRLVSRYDPRLLIAFGFTVLSLATFHMAHTLYPGIDFRTALQLRVYQSCGLAFLFVPINTLVYAGVHPSKNNAVSGIVNLSRNMGGDIGIALVTTLIARRSQVHQANLVAHLDPGRGEVRARLEAMAQALTRAGSSSADAARQAYGALSRLLAQQAQTLAYLDVLWLLGWFALAMIPLVFLARRPAPGAAPAGH</sequence>
<feature type="transmembrane region" description="Helical" evidence="8">
    <location>
        <begin position="147"/>
        <end position="168"/>
    </location>
</feature>
<dbReference type="Gene3D" id="1.20.1720.10">
    <property type="entry name" value="Multidrug resistance protein D"/>
    <property type="match status" value="1"/>
</dbReference>
<feature type="transmembrane region" description="Helical" evidence="8">
    <location>
        <begin position="379"/>
        <end position="401"/>
    </location>
</feature>
<dbReference type="PANTHER" id="PTHR42718:SF9">
    <property type="entry name" value="MAJOR FACILITATOR SUPERFAMILY MULTIDRUG TRANSPORTER MFSC"/>
    <property type="match status" value="1"/>
</dbReference>
<evidence type="ECO:0000256" key="6">
    <source>
        <dbReference type="ARBA" id="ARBA00022989"/>
    </source>
</evidence>